<keyword evidence="4 7" id="KW-0931">ER-Golgi transport</keyword>
<comment type="function">
    <text evidence="7">Required for vesicular transport between the endoplasmic reticulum and the Golgi apparatus.</text>
</comment>
<evidence type="ECO:0000256" key="6">
    <source>
        <dbReference type="ARBA" id="ARBA00023136"/>
    </source>
</evidence>
<keyword evidence="6 7" id="KW-0472">Membrane</keyword>
<dbReference type="GO" id="GO:0005774">
    <property type="term" value="C:vacuolar membrane"/>
    <property type="evidence" value="ECO:0007669"/>
    <property type="project" value="TreeGrafter"/>
</dbReference>
<comment type="subcellular location">
    <subcellularLocation>
        <location evidence="1 7">Membrane</location>
        <topology evidence="1 7">Peripheral membrane protein</topology>
    </subcellularLocation>
</comment>
<dbReference type="FunFam" id="1.25.40.10:FF:000049">
    <property type="entry name" value="Alpha-soluble NSF attachment protein-like"/>
    <property type="match status" value="1"/>
</dbReference>
<dbReference type="GO" id="GO:0019905">
    <property type="term" value="F:syntaxin binding"/>
    <property type="evidence" value="ECO:0007669"/>
    <property type="project" value="TreeGrafter"/>
</dbReference>
<dbReference type="SUPFAM" id="SSF48452">
    <property type="entry name" value="TPR-like"/>
    <property type="match status" value="1"/>
</dbReference>
<organism evidence="8 9">
    <name type="scientific">Escallonia rubra</name>
    <dbReference type="NCBI Taxonomy" id="112253"/>
    <lineage>
        <taxon>Eukaryota</taxon>
        <taxon>Viridiplantae</taxon>
        <taxon>Streptophyta</taxon>
        <taxon>Embryophyta</taxon>
        <taxon>Tracheophyta</taxon>
        <taxon>Spermatophyta</taxon>
        <taxon>Magnoliopsida</taxon>
        <taxon>eudicotyledons</taxon>
        <taxon>Gunneridae</taxon>
        <taxon>Pentapetalae</taxon>
        <taxon>asterids</taxon>
        <taxon>campanulids</taxon>
        <taxon>Escalloniales</taxon>
        <taxon>Escalloniaceae</taxon>
        <taxon>Escallonia</taxon>
    </lineage>
</organism>
<evidence type="ECO:0000256" key="1">
    <source>
        <dbReference type="ARBA" id="ARBA00004170"/>
    </source>
</evidence>
<sequence>MADQIAKAEAFQRKAEHRSKGRFGGLFGSDDDEAAELYQKAVNSFKLAKSWDRAGLANIKLANCYDKSNRKYEAASAYRDAGNCYKKTSTKQAIECLDKAVNMFLGNGKLNMAARYCKEIGELHEQEQNIELATEYFERSAELFISEEATASANQSKQKVAQYSAQLAKYPKAIAIYEEIARQSLNNNLLKYGVRGHLLNAGLCQLCKGDVVAITNALDAYQDLDPTFSRTREYKFLANLAAAVDEEDVAKFTDVVKEFDSISHLDALRTTLLLRVKDALKAKELEDDLT</sequence>
<dbReference type="PANTHER" id="PTHR13768:SF8">
    <property type="entry name" value="ALPHA-SOLUBLE NSF ATTACHMENT PROTEIN"/>
    <property type="match status" value="1"/>
</dbReference>
<comment type="similarity">
    <text evidence="2 7">Belongs to the SNAP family.</text>
</comment>
<dbReference type="Pfam" id="PF14938">
    <property type="entry name" value="SNAP"/>
    <property type="match status" value="1"/>
</dbReference>
<keyword evidence="9" id="KW-1185">Reference proteome</keyword>
<protein>
    <recommendedName>
        <fullName evidence="10">Alpha-SNAP</fullName>
    </recommendedName>
</protein>
<dbReference type="CDD" id="cd15832">
    <property type="entry name" value="SNAP"/>
    <property type="match status" value="1"/>
</dbReference>
<dbReference type="Gene3D" id="1.25.40.10">
    <property type="entry name" value="Tetratricopeptide repeat domain"/>
    <property type="match status" value="1"/>
</dbReference>
<dbReference type="InterPro" id="IPR011990">
    <property type="entry name" value="TPR-like_helical_dom_sf"/>
</dbReference>
<dbReference type="AlphaFoldDB" id="A0AA88UGP4"/>
<proteinExistence type="inferred from homology"/>
<evidence type="ECO:0000313" key="8">
    <source>
        <dbReference type="EMBL" id="KAK2981793.1"/>
    </source>
</evidence>
<name>A0AA88UGP4_9ASTE</name>
<evidence type="ECO:0000256" key="2">
    <source>
        <dbReference type="ARBA" id="ARBA00010050"/>
    </source>
</evidence>
<keyword evidence="3 7" id="KW-0813">Transport</keyword>
<dbReference type="GO" id="GO:0031201">
    <property type="term" value="C:SNARE complex"/>
    <property type="evidence" value="ECO:0007669"/>
    <property type="project" value="TreeGrafter"/>
</dbReference>
<dbReference type="GO" id="GO:0006886">
    <property type="term" value="P:intracellular protein transport"/>
    <property type="evidence" value="ECO:0007669"/>
    <property type="project" value="UniProtKB-UniRule"/>
</dbReference>
<dbReference type="InterPro" id="IPR000744">
    <property type="entry name" value="NSF_attach"/>
</dbReference>
<evidence type="ECO:0000256" key="7">
    <source>
        <dbReference type="RuleBase" id="RU367013"/>
    </source>
</evidence>
<keyword evidence="5 7" id="KW-0653">Protein transport</keyword>
<dbReference type="Proteomes" id="UP001187471">
    <property type="component" value="Unassembled WGS sequence"/>
</dbReference>
<dbReference type="EMBL" id="JAVXUO010001488">
    <property type="protein sequence ID" value="KAK2981793.1"/>
    <property type="molecule type" value="Genomic_DNA"/>
</dbReference>
<evidence type="ECO:0008006" key="10">
    <source>
        <dbReference type="Google" id="ProtNLM"/>
    </source>
</evidence>
<evidence type="ECO:0000256" key="4">
    <source>
        <dbReference type="ARBA" id="ARBA00022892"/>
    </source>
</evidence>
<comment type="caution">
    <text evidence="8">The sequence shown here is derived from an EMBL/GenBank/DDBJ whole genome shotgun (WGS) entry which is preliminary data.</text>
</comment>
<dbReference type="GO" id="GO:0005483">
    <property type="term" value="F:soluble NSF attachment protein activity"/>
    <property type="evidence" value="ECO:0007669"/>
    <property type="project" value="TreeGrafter"/>
</dbReference>
<dbReference type="GO" id="GO:0035494">
    <property type="term" value="P:SNARE complex disassembly"/>
    <property type="evidence" value="ECO:0007669"/>
    <property type="project" value="TreeGrafter"/>
</dbReference>
<gene>
    <name evidence="8" type="ORF">RJ640_010310</name>
</gene>
<dbReference type="PRINTS" id="PR00448">
    <property type="entry name" value="NSFATTACHMNT"/>
</dbReference>
<accession>A0AA88UGP4</accession>
<evidence type="ECO:0000256" key="5">
    <source>
        <dbReference type="ARBA" id="ARBA00022927"/>
    </source>
</evidence>
<dbReference type="PANTHER" id="PTHR13768">
    <property type="entry name" value="SOLUBLE NSF ATTACHMENT PROTEIN SNAP"/>
    <property type="match status" value="1"/>
</dbReference>
<evidence type="ECO:0000256" key="3">
    <source>
        <dbReference type="ARBA" id="ARBA00022448"/>
    </source>
</evidence>
<reference evidence="8" key="1">
    <citation type="submission" date="2022-12" db="EMBL/GenBank/DDBJ databases">
        <title>Draft genome assemblies for two species of Escallonia (Escalloniales).</title>
        <authorList>
            <person name="Chanderbali A."/>
            <person name="Dervinis C."/>
            <person name="Anghel I."/>
            <person name="Soltis D."/>
            <person name="Soltis P."/>
            <person name="Zapata F."/>
        </authorList>
    </citation>
    <scope>NUCLEOTIDE SEQUENCE</scope>
    <source>
        <strain evidence="8">UCBG92.1500</strain>
        <tissue evidence="8">Leaf</tissue>
    </source>
</reference>
<evidence type="ECO:0000313" key="9">
    <source>
        <dbReference type="Proteomes" id="UP001187471"/>
    </source>
</evidence>